<evidence type="ECO:0000256" key="3">
    <source>
        <dbReference type="ARBA" id="ARBA00022840"/>
    </source>
</evidence>
<evidence type="ECO:0000313" key="5">
    <source>
        <dbReference type="EMBL" id="ORC35144.1"/>
    </source>
</evidence>
<dbReference type="InterPro" id="IPR051782">
    <property type="entry name" value="ABC_Transporter_VariousFunc"/>
</dbReference>
<dbReference type="SUPFAM" id="SSF52540">
    <property type="entry name" value="P-loop containing nucleoside triphosphate hydrolases"/>
    <property type="match status" value="1"/>
</dbReference>
<dbReference type="AlphaFoldDB" id="A0A1Y1RXP9"/>
<keyword evidence="3" id="KW-0067">ATP-binding</keyword>
<keyword evidence="2" id="KW-0547">Nucleotide-binding</keyword>
<dbReference type="Proteomes" id="UP000192343">
    <property type="component" value="Unassembled WGS sequence"/>
</dbReference>
<dbReference type="PANTHER" id="PTHR42939:SF1">
    <property type="entry name" value="ABC TRANSPORTER ATP-BINDING PROTEIN ALBC-RELATED"/>
    <property type="match status" value="1"/>
</dbReference>
<evidence type="ECO:0000256" key="1">
    <source>
        <dbReference type="ARBA" id="ARBA00022448"/>
    </source>
</evidence>
<dbReference type="EMBL" id="MWQY01000010">
    <property type="protein sequence ID" value="ORC35144.1"/>
    <property type="molecule type" value="Genomic_DNA"/>
</dbReference>
<dbReference type="RefSeq" id="WP_083050638.1">
    <property type="nucleotide sequence ID" value="NZ_MWQY01000010.1"/>
</dbReference>
<keyword evidence="1" id="KW-0813">Transport</keyword>
<organism evidence="5 6">
    <name type="scientific">Marispirochaeta aestuarii</name>
    <dbReference type="NCBI Taxonomy" id="1963862"/>
    <lineage>
        <taxon>Bacteria</taxon>
        <taxon>Pseudomonadati</taxon>
        <taxon>Spirochaetota</taxon>
        <taxon>Spirochaetia</taxon>
        <taxon>Spirochaetales</taxon>
        <taxon>Spirochaetaceae</taxon>
        <taxon>Marispirochaeta</taxon>
    </lineage>
</organism>
<gene>
    <name evidence="5" type="ORF">B4O97_10460</name>
</gene>
<dbReference type="GO" id="GO:0016887">
    <property type="term" value="F:ATP hydrolysis activity"/>
    <property type="evidence" value="ECO:0007669"/>
    <property type="project" value="InterPro"/>
</dbReference>
<dbReference type="OrthoDB" id="9804819at2"/>
<dbReference type="CDD" id="cd03230">
    <property type="entry name" value="ABC_DR_subfamily_A"/>
    <property type="match status" value="1"/>
</dbReference>
<reference evidence="5 6" key="1">
    <citation type="submission" date="2017-03" db="EMBL/GenBank/DDBJ databases">
        <title>Draft Genome sequence of Marispirochaeta sp. strain JC444.</title>
        <authorList>
            <person name="Shivani Y."/>
            <person name="Subhash Y."/>
            <person name="Sasikala C."/>
            <person name="Ramana C."/>
        </authorList>
    </citation>
    <scope>NUCLEOTIDE SEQUENCE [LARGE SCALE GENOMIC DNA]</scope>
    <source>
        <strain evidence="5 6">JC444</strain>
    </source>
</reference>
<dbReference type="STRING" id="1963862.B4O97_10460"/>
<protein>
    <recommendedName>
        <fullName evidence="4">ABC transporter domain-containing protein</fullName>
    </recommendedName>
</protein>
<name>A0A1Y1RXP9_9SPIO</name>
<sequence length="284" mass="31919">MLTIEKLSFGYSGEGLFRNLDLELEPGMIYGLLGKNGAGKTSLLRLISGQLFPSGGRLDVLGFDPRLRQPGMLRDIYFLPEEFPVPRLTGTRYVALNSPFYPRFDRERFFDLCEGFQVDPAWALSQVSLGQKKKFLLAFGLASGVRLLILDEPTNGLDIPSKRQFRRLAASSLGEDQTILISTHQVRDMENLIDPVIILDSGHILFSGAIDSIAGKFHMSLETTEPLPQEAFYFERVPGGYSVVRRNHEGYDSHVDLEVFFNMVIERGEDVAAIMQPGREEDRV</sequence>
<dbReference type="Pfam" id="PF00005">
    <property type="entry name" value="ABC_tran"/>
    <property type="match status" value="1"/>
</dbReference>
<evidence type="ECO:0000259" key="4">
    <source>
        <dbReference type="PROSITE" id="PS50893"/>
    </source>
</evidence>
<evidence type="ECO:0000256" key="2">
    <source>
        <dbReference type="ARBA" id="ARBA00022741"/>
    </source>
</evidence>
<comment type="caution">
    <text evidence="5">The sequence shown here is derived from an EMBL/GenBank/DDBJ whole genome shotgun (WGS) entry which is preliminary data.</text>
</comment>
<dbReference type="PROSITE" id="PS50893">
    <property type="entry name" value="ABC_TRANSPORTER_2"/>
    <property type="match status" value="1"/>
</dbReference>
<dbReference type="InterPro" id="IPR003593">
    <property type="entry name" value="AAA+_ATPase"/>
</dbReference>
<dbReference type="GO" id="GO:0005524">
    <property type="term" value="F:ATP binding"/>
    <property type="evidence" value="ECO:0007669"/>
    <property type="project" value="UniProtKB-KW"/>
</dbReference>
<feature type="domain" description="ABC transporter" evidence="4">
    <location>
        <begin position="2"/>
        <end position="226"/>
    </location>
</feature>
<proteinExistence type="predicted"/>
<dbReference type="Gene3D" id="3.40.50.300">
    <property type="entry name" value="P-loop containing nucleotide triphosphate hydrolases"/>
    <property type="match status" value="1"/>
</dbReference>
<dbReference type="SMART" id="SM00382">
    <property type="entry name" value="AAA"/>
    <property type="match status" value="1"/>
</dbReference>
<dbReference type="PANTHER" id="PTHR42939">
    <property type="entry name" value="ABC TRANSPORTER ATP-BINDING PROTEIN ALBC-RELATED"/>
    <property type="match status" value="1"/>
</dbReference>
<keyword evidence="6" id="KW-1185">Reference proteome</keyword>
<dbReference type="InterPro" id="IPR003439">
    <property type="entry name" value="ABC_transporter-like_ATP-bd"/>
</dbReference>
<dbReference type="InterPro" id="IPR027417">
    <property type="entry name" value="P-loop_NTPase"/>
</dbReference>
<accession>A0A1Y1RXP9</accession>
<evidence type="ECO:0000313" key="6">
    <source>
        <dbReference type="Proteomes" id="UP000192343"/>
    </source>
</evidence>